<name>G2PFD1_STRV4</name>
<protein>
    <submittedName>
        <fullName evidence="3">Uncharacterized protein</fullName>
    </submittedName>
</protein>
<keyword evidence="4" id="KW-1185">Reference proteome</keyword>
<reference evidence="3 4" key="1">
    <citation type="submission" date="2011-08" db="EMBL/GenBank/DDBJ databases">
        <title>Complete sequence of chromosome of Streptomyces violaceusniger Tu 4113.</title>
        <authorList>
            <consortium name="US DOE Joint Genome Institute"/>
            <person name="Lucas S."/>
            <person name="Han J."/>
            <person name="Lapidus A."/>
            <person name="Cheng J.-F."/>
            <person name="Goodwin L."/>
            <person name="Pitluck S."/>
            <person name="Peters L."/>
            <person name="Ivanova N."/>
            <person name="Daligault H."/>
            <person name="Detter J.C."/>
            <person name="Han C."/>
            <person name="Tapia R."/>
            <person name="Land M."/>
            <person name="Hauser L."/>
            <person name="Kyrpides N."/>
            <person name="Ivanova N."/>
            <person name="Pagani I."/>
            <person name="Hagen A."/>
            <person name="Katz L."/>
            <person name="Fiedler H.-P."/>
            <person name="Keasling J."/>
            <person name="Fortman J."/>
            <person name="Woyke T."/>
        </authorList>
    </citation>
    <scope>NUCLEOTIDE SEQUENCE [LARGE SCALE GENOMIC DNA]</scope>
    <source>
        <strain evidence="3">Tu 4113</strain>
        <strain evidence="4">Tu 4133</strain>
    </source>
</reference>
<dbReference type="EMBL" id="CP002994">
    <property type="protein sequence ID" value="AEM84274.1"/>
    <property type="molecule type" value="Genomic_DNA"/>
</dbReference>
<evidence type="ECO:0000313" key="2">
    <source>
        <dbReference type="EMBL" id="AEM84196.1"/>
    </source>
</evidence>
<accession>G2PFD1</accession>
<dbReference type="HOGENOM" id="CLU_3158544_0_0_11"/>
<dbReference type="KEGG" id="svl:Strvi_4599"/>
<evidence type="ECO:0000313" key="4">
    <source>
        <dbReference type="Proteomes" id="UP000008703"/>
    </source>
</evidence>
<evidence type="ECO:0000313" key="3">
    <source>
        <dbReference type="EMBL" id="AEM84274.1"/>
    </source>
</evidence>
<dbReference type="Proteomes" id="UP000008703">
    <property type="component" value="Chromosome"/>
</dbReference>
<feature type="region of interest" description="Disordered" evidence="1">
    <location>
        <begin position="1"/>
        <end position="27"/>
    </location>
</feature>
<dbReference type="KEGG" id="svl:Strvi_4695"/>
<evidence type="ECO:0000256" key="1">
    <source>
        <dbReference type="SAM" id="MobiDB-lite"/>
    </source>
</evidence>
<dbReference type="EMBL" id="CP002994">
    <property type="protein sequence ID" value="AEM84196.1"/>
    <property type="molecule type" value="Genomic_DNA"/>
</dbReference>
<organism evidence="3 4">
    <name type="scientific">Streptomyces violaceusniger (strain Tu 4113)</name>
    <dbReference type="NCBI Taxonomy" id="653045"/>
    <lineage>
        <taxon>Bacteria</taxon>
        <taxon>Bacillati</taxon>
        <taxon>Actinomycetota</taxon>
        <taxon>Actinomycetes</taxon>
        <taxon>Kitasatosporales</taxon>
        <taxon>Streptomycetaceae</taxon>
        <taxon>Streptomyces</taxon>
        <taxon>Streptomyces violaceusniger group</taxon>
    </lineage>
</organism>
<sequence length="48" mass="5502">MPESQQSAREPESESADQAERRKNRRHELWLKVLDVAGKVAGKALDQR</sequence>
<dbReference type="AlphaFoldDB" id="G2PFD1"/>
<dbReference type="RefSeq" id="WP_014057694.1">
    <property type="nucleotide sequence ID" value="NC_015957.1"/>
</dbReference>
<proteinExistence type="predicted"/>
<gene>
    <name evidence="2" type="ORF">Strvi_4599</name>
    <name evidence="3" type="ORF">Strvi_4695</name>
</gene>